<dbReference type="EMBL" id="MN515208">
    <property type="protein sequence ID" value="QMS80356.1"/>
    <property type="molecule type" value="mRNA"/>
</dbReference>
<comment type="similarity">
    <text evidence="2">Belongs to the insect chemoreceptor superfamily. Gustatory receptor (GR) family. Gr5a subfamily.</text>
</comment>
<evidence type="ECO:0000256" key="2">
    <source>
        <dbReference type="ARBA" id="ARBA00005327"/>
    </source>
</evidence>
<reference evidence="10" key="1">
    <citation type="submission" date="2019-09" db="EMBL/GenBank/DDBJ databases">
        <authorList>
            <person name="Yang H."/>
        </authorList>
    </citation>
    <scope>NUCLEOTIDE SEQUENCE</scope>
</reference>
<accession>A0A7G4KBX0</accession>
<evidence type="ECO:0000256" key="8">
    <source>
        <dbReference type="PIRNR" id="PIRNR038981"/>
    </source>
</evidence>
<feature type="transmembrane region" description="Helical" evidence="9">
    <location>
        <begin position="197"/>
        <end position="219"/>
    </location>
</feature>
<dbReference type="GO" id="GO:0050916">
    <property type="term" value="P:sensory perception of sweet taste"/>
    <property type="evidence" value="ECO:0007669"/>
    <property type="project" value="UniProtKB-ARBA"/>
</dbReference>
<dbReference type="PIRSF" id="PIRSF038981">
    <property type="entry name" value="GRP"/>
    <property type="match status" value="1"/>
</dbReference>
<organism evidence="10">
    <name type="scientific">Histia rhodope</name>
    <dbReference type="NCBI Taxonomy" id="1453155"/>
    <lineage>
        <taxon>Eukaryota</taxon>
        <taxon>Metazoa</taxon>
        <taxon>Ecdysozoa</taxon>
        <taxon>Arthropoda</taxon>
        <taxon>Hexapoda</taxon>
        <taxon>Insecta</taxon>
        <taxon>Pterygota</taxon>
        <taxon>Neoptera</taxon>
        <taxon>Endopterygota</taxon>
        <taxon>Lepidoptera</taxon>
        <taxon>Glossata</taxon>
        <taxon>Ditrysia</taxon>
        <taxon>Zygaenoidea</taxon>
        <taxon>Zygaenidae</taxon>
        <taxon>Chalcosiinae</taxon>
        <taxon>Histia</taxon>
    </lineage>
</organism>
<evidence type="ECO:0000256" key="9">
    <source>
        <dbReference type="SAM" id="Phobius"/>
    </source>
</evidence>
<evidence type="ECO:0000313" key="10">
    <source>
        <dbReference type="EMBL" id="QMS80356.1"/>
    </source>
</evidence>
<keyword evidence="8" id="KW-0807">Transducer</keyword>
<keyword evidence="6 9" id="KW-0472">Membrane</keyword>
<evidence type="ECO:0000256" key="7">
    <source>
        <dbReference type="ARBA" id="ARBA00023170"/>
    </source>
</evidence>
<name>A0A7G4KBX0_9NEOP</name>
<dbReference type="GO" id="GO:0005886">
    <property type="term" value="C:plasma membrane"/>
    <property type="evidence" value="ECO:0007669"/>
    <property type="project" value="UniProtKB-SubCell"/>
</dbReference>
<evidence type="ECO:0000256" key="1">
    <source>
        <dbReference type="ARBA" id="ARBA00004651"/>
    </source>
</evidence>
<keyword evidence="5 9" id="KW-1133">Transmembrane helix</keyword>
<dbReference type="GO" id="GO:0008527">
    <property type="term" value="F:taste receptor activity"/>
    <property type="evidence" value="ECO:0007669"/>
    <property type="project" value="InterPro"/>
</dbReference>
<keyword evidence="4 9" id="KW-0812">Transmembrane</keyword>
<evidence type="ECO:0000256" key="6">
    <source>
        <dbReference type="ARBA" id="ARBA00023136"/>
    </source>
</evidence>
<dbReference type="PANTHER" id="PTHR21421:SF29">
    <property type="entry name" value="GUSTATORY RECEPTOR 5A FOR TREHALOSE-RELATED"/>
    <property type="match status" value="1"/>
</dbReference>
<comment type="function">
    <text evidence="8">Plays a role in the sugar gustatory response.</text>
</comment>
<evidence type="ECO:0000256" key="5">
    <source>
        <dbReference type="ARBA" id="ARBA00022989"/>
    </source>
</evidence>
<feature type="transmembrane region" description="Helical" evidence="9">
    <location>
        <begin position="110"/>
        <end position="127"/>
    </location>
</feature>
<evidence type="ECO:0000256" key="4">
    <source>
        <dbReference type="ARBA" id="ARBA00022692"/>
    </source>
</evidence>
<sequence length="444" mass="50086">MTGAKNVKNRVEAWNVNKRQNRINCANANPVHSEATFQEALRATLIIGQIFSLIPVDRVSSKNTANVKFSWTSWKCFYLVLSLGGQVFMTAMCLNKLFDRDTSLKATTSVIFYTMTTVTMLMFFQIARNWPCLVQQIANTEQMDPNFDRNLTFKCNITCAIVLTLALTEHILSLLSAFAGALTCYPNMSLYEGFVKYFYPWVFNFLPYTVPLGILTQFFHFQSTFIWNFSDLFVINMSYYLTSRLQQINNKLLSVQGKYLPESFWRVTREDYSRATQLVRRVDDVISGIVFISFANNLFFICLQLFNTLEDGIQRTEACRRRLGRTGPLGGHEAETYFLFSLGYLIARSVAVSLIASQINMAASVPAPVLYDVPSPVYCIEVQRFVDQVNGGSVALSGLQFFNVTRGLLLSVAGTIVTYELVMFQFNSSGNSNSTEVAANATIS</sequence>
<keyword evidence="7 8" id="KW-0675">Receptor</keyword>
<feature type="transmembrane region" description="Helical" evidence="9">
    <location>
        <begin position="160"/>
        <end position="185"/>
    </location>
</feature>
<comment type="subcellular location">
    <subcellularLocation>
        <location evidence="1">Cell membrane</location>
        <topology evidence="1">Multi-pass membrane protein</topology>
    </subcellularLocation>
</comment>
<dbReference type="PANTHER" id="PTHR21421">
    <property type="entry name" value="GUSTATORY RECEPTOR"/>
    <property type="match status" value="1"/>
</dbReference>
<protein>
    <recommendedName>
        <fullName evidence="8">Gustatory receptor</fullName>
    </recommendedName>
</protein>
<dbReference type="Pfam" id="PF06151">
    <property type="entry name" value="Trehalose_recp"/>
    <property type="match status" value="1"/>
</dbReference>
<keyword evidence="3" id="KW-1003">Cell membrane</keyword>
<proteinExistence type="evidence at transcript level"/>
<gene>
    <name evidence="10" type="primary">OR41</name>
</gene>
<dbReference type="AlphaFoldDB" id="A0A7G4KBX0"/>
<feature type="transmembrane region" description="Helical" evidence="9">
    <location>
        <begin position="285"/>
        <end position="306"/>
    </location>
</feature>
<dbReference type="GO" id="GO:0007165">
    <property type="term" value="P:signal transduction"/>
    <property type="evidence" value="ECO:0007669"/>
    <property type="project" value="UniProtKB-KW"/>
</dbReference>
<feature type="transmembrane region" description="Helical" evidence="9">
    <location>
        <begin position="77"/>
        <end position="98"/>
    </location>
</feature>
<dbReference type="InterPro" id="IPR009318">
    <property type="entry name" value="Gustatory_rcpt"/>
</dbReference>
<evidence type="ECO:0000256" key="3">
    <source>
        <dbReference type="ARBA" id="ARBA00022475"/>
    </source>
</evidence>